<evidence type="ECO:0000259" key="8">
    <source>
        <dbReference type="PROSITE" id="PS50006"/>
    </source>
</evidence>
<proteinExistence type="predicted"/>
<dbReference type="Gene3D" id="2.60.200.20">
    <property type="match status" value="1"/>
</dbReference>
<evidence type="ECO:0000256" key="4">
    <source>
        <dbReference type="ARBA" id="ARBA00023163"/>
    </source>
</evidence>
<dbReference type="GO" id="GO:0003700">
    <property type="term" value="F:DNA-binding transcription factor activity"/>
    <property type="evidence" value="ECO:0007669"/>
    <property type="project" value="InterPro"/>
</dbReference>
<evidence type="ECO:0000256" key="1">
    <source>
        <dbReference type="ARBA" id="ARBA00004123"/>
    </source>
</evidence>
<dbReference type="GO" id="GO:0005634">
    <property type="term" value="C:nucleus"/>
    <property type="evidence" value="ECO:0007669"/>
    <property type="project" value="UniProtKB-SubCell"/>
</dbReference>
<evidence type="ECO:0000313" key="10">
    <source>
        <dbReference type="EMBL" id="TGZ44682.1"/>
    </source>
</evidence>
<feature type="DNA-binding region" description="Fork-head" evidence="6">
    <location>
        <begin position="354"/>
        <end position="448"/>
    </location>
</feature>
<evidence type="ECO:0008006" key="12">
    <source>
        <dbReference type="Google" id="ProtNLM"/>
    </source>
</evidence>
<dbReference type="Gene3D" id="1.10.10.10">
    <property type="entry name" value="Winged helix-like DNA-binding domain superfamily/Winged helix DNA-binding domain"/>
    <property type="match status" value="1"/>
</dbReference>
<comment type="caution">
    <text evidence="10">The sequence shown here is derived from an EMBL/GenBank/DDBJ whole genome shotgun (WGS) entry which is preliminary data.</text>
</comment>
<dbReference type="Pfam" id="PF00250">
    <property type="entry name" value="Forkhead"/>
    <property type="match status" value="1"/>
</dbReference>
<keyword evidence="2" id="KW-0805">Transcription regulation</keyword>
<dbReference type="GO" id="GO:0043565">
    <property type="term" value="F:sequence-specific DNA binding"/>
    <property type="evidence" value="ECO:0007669"/>
    <property type="project" value="InterPro"/>
</dbReference>
<dbReference type="InterPro" id="IPR036390">
    <property type="entry name" value="WH_DNA-bd_sf"/>
</dbReference>
<comment type="subcellular location">
    <subcellularLocation>
        <location evidence="1 6">Nucleus</location>
    </subcellularLocation>
</comment>
<evidence type="ECO:0000256" key="2">
    <source>
        <dbReference type="ARBA" id="ARBA00023015"/>
    </source>
</evidence>
<dbReference type="InterPro" id="IPR008984">
    <property type="entry name" value="SMAD_FHA_dom_sf"/>
</dbReference>
<feature type="compositionally biased region" description="Polar residues" evidence="7">
    <location>
        <begin position="286"/>
        <end position="326"/>
    </location>
</feature>
<evidence type="ECO:0000256" key="7">
    <source>
        <dbReference type="SAM" id="MobiDB-lite"/>
    </source>
</evidence>
<dbReference type="InterPro" id="IPR018122">
    <property type="entry name" value="TF_fork_head_CS_1"/>
</dbReference>
<keyword evidence="11" id="KW-1185">Reference proteome</keyword>
<dbReference type="EMBL" id="SJOL01012516">
    <property type="protein sequence ID" value="TGZ44682.1"/>
    <property type="molecule type" value="Genomic_DNA"/>
</dbReference>
<feature type="domain" description="Fork-head" evidence="9">
    <location>
        <begin position="354"/>
        <end position="448"/>
    </location>
</feature>
<dbReference type="InterPro" id="IPR036388">
    <property type="entry name" value="WH-like_DNA-bd_sf"/>
</dbReference>
<dbReference type="PROSITE" id="PS50039">
    <property type="entry name" value="FORK_HEAD_3"/>
    <property type="match status" value="1"/>
</dbReference>
<sequence length="720" mass="80253">MPASSVICTKITGPKLTVFTEKRQITIGRKGRVPLDIAIDDSAHVSRKHLELLRIHSELFLRCFSKNGIFINNLFHASNQEPIPLPDSVKLRFPSTKLVLLVETVNVSEELLCEGQRPSCPIHVRDIPSSVLGSSGRFLPSSHCNGFQQAIKKEVEQPVRTLITQDPEDGSPLVPKKEEEYETGAGRNNTVSYRVNPFSLTCPLTVETDFESTASYWRFTPSIAFPTGPGAQENTFAVKTCPSVSTFQTSELSRTLPMTEDRGQHTADTVLSYPAVKEVPLRPYHQSDQASLSNSSPPKSQCSTRQSSQPTDQLSFWTPDSPSSGSLEKREDTELREFVQSSLAQVDPGTEQRKPPYSYAQLIIQAIASSPKQRLTLSGIYTYIGTKFPYYKLDEKGWQNSIRHNLSLNRYFIRVPRSGTERGKGAFWQLDPVCGPRLINQAFKQRRQFEGTFGIRQPRPATENDSNTVPPSHQLPDIRRSNLSNENDQELVCNTAEEGCHQTGTQPNDRTRDPVFQNRIPLPCDFGSSRSFEASRLYSDVLQQLSTFSSRSDLSQCSRGSPSTDVLMPLASTLLTQCLTNPHYPQQRGGPTHGEMNLSNSSRKFSYPLDTLRSTFPADQFTSLPVSPSIMNTNPALLSMLLAHPISARDSLYSIDANAKSNRGPHSNQASPNMSTTAGISYEFREDRPVAVKYRRLSLPSPTPGCSEVGLRERFNVLFR</sequence>
<dbReference type="Pfam" id="PF00498">
    <property type="entry name" value="FHA"/>
    <property type="match status" value="1"/>
</dbReference>
<dbReference type="PROSITE" id="PS00657">
    <property type="entry name" value="FORK_HEAD_1"/>
    <property type="match status" value="1"/>
</dbReference>
<dbReference type="InterPro" id="IPR000253">
    <property type="entry name" value="FHA_dom"/>
</dbReference>
<dbReference type="OrthoDB" id="691130at2759"/>
<keyword evidence="4" id="KW-0804">Transcription</keyword>
<dbReference type="SMART" id="SM00240">
    <property type="entry name" value="FHA"/>
    <property type="match status" value="1"/>
</dbReference>
<keyword evidence="5 6" id="KW-0539">Nucleus</keyword>
<keyword evidence="3 6" id="KW-0238">DNA-binding</keyword>
<evidence type="ECO:0000259" key="9">
    <source>
        <dbReference type="PROSITE" id="PS50039"/>
    </source>
</evidence>
<dbReference type="FunFam" id="1.10.10.10:FF:000030">
    <property type="entry name" value="Forkhead box protein K2"/>
    <property type="match status" value="1"/>
</dbReference>
<gene>
    <name evidence="10" type="ORF">CRM22_011195</name>
</gene>
<accession>A0A4S2K5T7</accession>
<dbReference type="Proteomes" id="UP000308267">
    <property type="component" value="Unassembled WGS sequence"/>
</dbReference>
<feature type="domain" description="FHA" evidence="8">
    <location>
        <begin position="25"/>
        <end position="76"/>
    </location>
</feature>
<dbReference type="SMART" id="SM00339">
    <property type="entry name" value="FH"/>
    <property type="match status" value="1"/>
</dbReference>
<dbReference type="PANTHER" id="PTHR45881:SF6">
    <property type="entry name" value="FORK-HEAD DOMAIN-CONTAINING PROTEIN"/>
    <property type="match status" value="1"/>
</dbReference>
<dbReference type="InterPro" id="IPR001766">
    <property type="entry name" value="Fork_head_dom"/>
</dbReference>
<dbReference type="AlphaFoldDB" id="A0A4S2K5T7"/>
<dbReference type="PROSITE" id="PS50006">
    <property type="entry name" value="FHA_DOMAIN"/>
    <property type="match status" value="1"/>
</dbReference>
<dbReference type="InterPro" id="IPR030456">
    <property type="entry name" value="TF_fork_head_CS_2"/>
</dbReference>
<evidence type="ECO:0000256" key="5">
    <source>
        <dbReference type="ARBA" id="ARBA00023242"/>
    </source>
</evidence>
<dbReference type="PROSITE" id="PS00658">
    <property type="entry name" value="FORK_HEAD_2"/>
    <property type="match status" value="1"/>
</dbReference>
<dbReference type="GO" id="GO:0006357">
    <property type="term" value="P:regulation of transcription by RNA polymerase II"/>
    <property type="evidence" value="ECO:0007669"/>
    <property type="project" value="UniProtKB-ARBA"/>
</dbReference>
<evidence type="ECO:0000313" key="11">
    <source>
        <dbReference type="Proteomes" id="UP000308267"/>
    </source>
</evidence>
<evidence type="ECO:0000256" key="6">
    <source>
        <dbReference type="PROSITE-ProRule" id="PRU00089"/>
    </source>
</evidence>
<dbReference type="SUPFAM" id="SSF46785">
    <property type="entry name" value="Winged helix' DNA-binding domain"/>
    <property type="match status" value="1"/>
</dbReference>
<dbReference type="SUPFAM" id="SSF49879">
    <property type="entry name" value="SMAD/FHA domain"/>
    <property type="match status" value="1"/>
</dbReference>
<feature type="region of interest" description="Disordered" evidence="7">
    <location>
        <begin position="452"/>
        <end position="480"/>
    </location>
</feature>
<feature type="region of interest" description="Disordered" evidence="7">
    <location>
        <begin position="164"/>
        <end position="183"/>
    </location>
</feature>
<evidence type="ECO:0000256" key="3">
    <source>
        <dbReference type="ARBA" id="ARBA00023125"/>
    </source>
</evidence>
<dbReference type="GO" id="GO:0045893">
    <property type="term" value="P:positive regulation of DNA-templated transcription"/>
    <property type="evidence" value="ECO:0007669"/>
    <property type="project" value="UniProtKB-ARBA"/>
</dbReference>
<feature type="region of interest" description="Disordered" evidence="7">
    <location>
        <begin position="286"/>
        <end position="334"/>
    </location>
</feature>
<dbReference type="PANTHER" id="PTHR45881">
    <property type="entry name" value="CHECKPOINT SUPPRESSOR 1-LIKE, ISOFORM A-RELATED"/>
    <property type="match status" value="1"/>
</dbReference>
<dbReference type="CDD" id="cd20026">
    <property type="entry name" value="FH_FOXK"/>
    <property type="match status" value="1"/>
</dbReference>
<dbReference type="STRING" id="147828.A0A4S2K5T7"/>
<dbReference type="PRINTS" id="PR00053">
    <property type="entry name" value="FORKHEAD"/>
</dbReference>
<name>A0A4S2K5T7_OPIFE</name>
<protein>
    <recommendedName>
        <fullName evidence="12">Fork-head domain-containing protein</fullName>
    </recommendedName>
</protein>
<organism evidence="10 11">
    <name type="scientific">Opisthorchis felineus</name>
    <dbReference type="NCBI Taxonomy" id="147828"/>
    <lineage>
        <taxon>Eukaryota</taxon>
        <taxon>Metazoa</taxon>
        <taxon>Spiralia</taxon>
        <taxon>Lophotrochozoa</taxon>
        <taxon>Platyhelminthes</taxon>
        <taxon>Trematoda</taxon>
        <taxon>Digenea</taxon>
        <taxon>Opisthorchiida</taxon>
        <taxon>Opisthorchiata</taxon>
        <taxon>Opisthorchiidae</taxon>
        <taxon>Opisthorchis</taxon>
    </lineage>
</organism>
<reference evidence="10 11" key="1">
    <citation type="journal article" date="2019" name="BMC Genomics">
        <title>New insights from Opisthorchis felineus genome: update on genomics of the epidemiologically important liver flukes.</title>
        <authorList>
            <person name="Ershov N.I."/>
            <person name="Mordvinov V.A."/>
            <person name="Prokhortchouk E.B."/>
            <person name="Pakharukova M.Y."/>
            <person name="Gunbin K.V."/>
            <person name="Ustyantsev K."/>
            <person name="Genaev M.A."/>
            <person name="Blinov A.G."/>
            <person name="Mazur A."/>
            <person name="Boulygina E."/>
            <person name="Tsygankova S."/>
            <person name="Khrameeva E."/>
            <person name="Chekanov N."/>
            <person name="Fan G."/>
            <person name="Xiao A."/>
            <person name="Zhang H."/>
            <person name="Xu X."/>
            <person name="Yang H."/>
            <person name="Solovyev V."/>
            <person name="Lee S.M."/>
            <person name="Liu X."/>
            <person name="Afonnikov D.A."/>
            <person name="Skryabin K.G."/>
        </authorList>
    </citation>
    <scope>NUCLEOTIDE SEQUENCE [LARGE SCALE GENOMIC DNA]</scope>
    <source>
        <strain evidence="10">AK-0245</strain>
        <tissue evidence="10">Whole organism</tissue>
    </source>
</reference>